<keyword evidence="4" id="KW-1133">Transmembrane helix</keyword>
<dbReference type="PROSITE" id="PS50111">
    <property type="entry name" value="CHEMOTAXIS_TRANSDUC_2"/>
    <property type="match status" value="1"/>
</dbReference>
<dbReference type="Pfam" id="PF00672">
    <property type="entry name" value="HAMP"/>
    <property type="match status" value="1"/>
</dbReference>
<keyword evidence="4" id="KW-0812">Transmembrane</keyword>
<organism evidence="7 8">
    <name type="scientific">Mobilisporobacter senegalensis</name>
    <dbReference type="NCBI Taxonomy" id="1329262"/>
    <lineage>
        <taxon>Bacteria</taxon>
        <taxon>Bacillati</taxon>
        <taxon>Bacillota</taxon>
        <taxon>Clostridia</taxon>
        <taxon>Lachnospirales</taxon>
        <taxon>Lachnospiraceae</taxon>
        <taxon>Mobilisporobacter</taxon>
    </lineage>
</organism>
<dbReference type="PANTHER" id="PTHR43531:SF11">
    <property type="entry name" value="METHYL-ACCEPTING CHEMOTAXIS PROTEIN 3"/>
    <property type="match status" value="1"/>
</dbReference>
<dbReference type="SMART" id="SM00304">
    <property type="entry name" value="HAMP"/>
    <property type="match status" value="1"/>
</dbReference>
<comment type="caution">
    <text evidence="7">The sequence shown here is derived from an EMBL/GenBank/DDBJ whole genome shotgun (WGS) entry which is preliminary data.</text>
</comment>
<dbReference type="GO" id="GO:0006935">
    <property type="term" value="P:chemotaxis"/>
    <property type="evidence" value="ECO:0007669"/>
    <property type="project" value="UniProtKB-KW"/>
</dbReference>
<dbReference type="Gene3D" id="1.10.287.950">
    <property type="entry name" value="Methyl-accepting chemotaxis protein"/>
    <property type="match status" value="1"/>
</dbReference>
<reference evidence="7 8" key="1">
    <citation type="submission" date="2018-11" db="EMBL/GenBank/DDBJ databases">
        <title>Genomic Encyclopedia of Type Strains, Phase IV (KMG-IV): sequencing the most valuable type-strain genomes for metagenomic binning, comparative biology and taxonomic classification.</title>
        <authorList>
            <person name="Goeker M."/>
        </authorList>
    </citation>
    <scope>NUCLEOTIDE SEQUENCE [LARGE SCALE GENOMIC DNA]</scope>
    <source>
        <strain evidence="7 8">DSM 26537</strain>
    </source>
</reference>
<dbReference type="RefSeq" id="WP_123608545.1">
    <property type="nucleotide sequence ID" value="NZ_RJVG01000003.1"/>
</dbReference>
<keyword evidence="3" id="KW-0807">Transducer</keyword>
<dbReference type="GO" id="GO:0004888">
    <property type="term" value="F:transmembrane signaling receptor activity"/>
    <property type="evidence" value="ECO:0007669"/>
    <property type="project" value="TreeGrafter"/>
</dbReference>
<dbReference type="AlphaFoldDB" id="A0A3N1XS65"/>
<dbReference type="SUPFAM" id="SSF58104">
    <property type="entry name" value="Methyl-accepting chemotaxis protein (MCP) signaling domain"/>
    <property type="match status" value="1"/>
</dbReference>
<dbReference type="InterPro" id="IPR004089">
    <property type="entry name" value="MCPsignal_dom"/>
</dbReference>
<comment type="similarity">
    <text evidence="2">Belongs to the methyl-accepting chemotaxis (MCP) protein family.</text>
</comment>
<evidence type="ECO:0000313" key="8">
    <source>
        <dbReference type="Proteomes" id="UP000273083"/>
    </source>
</evidence>
<evidence type="ECO:0000259" key="6">
    <source>
        <dbReference type="PROSITE" id="PS50885"/>
    </source>
</evidence>
<keyword evidence="1" id="KW-0145">Chemotaxis</keyword>
<dbReference type="EMBL" id="RJVG01000003">
    <property type="protein sequence ID" value="ROR29078.1"/>
    <property type="molecule type" value="Genomic_DNA"/>
</dbReference>
<dbReference type="Proteomes" id="UP000273083">
    <property type="component" value="Unassembled WGS sequence"/>
</dbReference>
<evidence type="ECO:0000256" key="4">
    <source>
        <dbReference type="SAM" id="Phobius"/>
    </source>
</evidence>
<dbReference type="SMART" id="SM00283">
    <property type="entry name" value="MA"/>
    <property type="match status" value="1"/>
</dbReference>
<feature type="domain" description="HAMP" evidence="6">
    <location>
        <begin position="242"/>
        <end position="294"/>
    </location>
</feature>
<feature type="transmembrane region" description="Helical" evidence="4">
    <location>
        <begin position="216"/>
        <end position="234"/>
    </location>
</feature>
<dbReference type="Pfam" id="PF00015">
    <property type="entry name" value="MCPsignal"/>
    <property type="match status" value="1"/>
</dbReference>
<dbReference type="InterPro" id="IPR003660">
    <property type="entry name" value="HAMP_dom"/>
</dbReference>
<feature type="transmembrane region" description="Helical" evidence="4">
    <location>
        <begin position="44"/>
        <end position="66"/>
    </location>
</feature>
<dbReference type="GO" id="GO:0007165">
    <property type="term" value="P:signal transduction"/>
    <property type="evidence" value="ECO:0007669"/>
    <property type="project" value="UniProtKB-KW"/>
</dbReference>
<protein>
    <submittedName>
        <fullName evidence="7">Methyl-accepting chemotaxis protein</fullName>
    </submittedName>
</protein>
<evidence type="ECO:0000259" key="5">
    <source>
        <dbReference type="PROSITE" id="PS50111"/>
    </source>
</evidence>
<dbReference type="PANTHER" id="PTHR43531">
    <property type="entry name" value="PROTEIN ICFG"/>
    <property type="match status" value="1"/>
</dbReference>
<keyword evidence="4" id="KW-0472">Membrane</keyword>
<keyword evidence="8" id="KW-1185">Reference proteome</keyword>
<feature type="domain" description="Methyl-accepting transducer" evidence="5">
    <location>
        <begin position="344"/>
        <end position="573"/>
    </location>
</feature>
<sequence length="591" mass="64619">MRESQKTKDKKLKLPKVRKIKDKKIKMTQMGSNRDSIAGKLKRSLYKIGAVSGFNIILAIVLLFTISNEIKSFRDTAFTATNFAWSSRETLLSVETNFFKAISSTDKGQTDEYIIAANTASNNLVSAVAKLAELNVATKEELTKIEDLNMEMAQVKTNMLAKIKQNTPDSNEAAKSLLMSKYLPITAEIAVILDQIAVRADQSANNFVSGANIRSYISLAILIAFFAFNLFLLISTSKSIIKKITTPIVGIKDALVEVANGNLDITFNYESNDEFGVLANSIRETIKELKKYIDNINIALKNLSEKDMSEEITIDYKGDFEPLKVSVNSIVDFLNEMLYKLKGVAYEVSEGAKKMQESSQLLADGASDQSSSVEELAATIHEVTEAVQANADNAKHVNQFFDKSIQQIDEGNDYMKELLASMERIAEHSNQVSNIVKMIDEISSQTNLLSLNAAIEAARAGEHGKGFAVVANEIGKLANESALAAKNSTDLINKTLEVVKSGSELTSKTASVFDAIVKDSEETKELVNGIDEACASQSDSLAEILVVVNQIANVTEANTLAAEETAASSEKLTSEADTLRSMLDEYVLKEI</sequence>
<gene>
    <name evidence="7" type="ORF">EDD66_10313</name>
</gene>
<dbReference type="PROSITE" id="PS50885">
    <property type="entry name" value="HAMP"/>
    <property type="match status" value="1"/>
</dbReference>
<evidence type="ECO:0000256" key="2">
    <source>
        <dbReference type="ARBA" id="ARBA00029447"/>
    </source>
</evidence>
<evidence type="ECO:0000256" key="1">
    <source>
        <dbReference type="ARBA" id="ARBA00022500"/>
    </source>
</evidence>
<name>A0A3N1XS65_9FIRM</name>
<evidence type="ECO:0000313" key="7">
    <source>
        <dbReference type="EMBL" id="ROR29078.1"/>
    </source>
</evidence>
<dbReference type="CDD" id="cd06225">
    <property type="entry name" value="HAMP"/>
    <property type="match status" value="1"/>
</dbReference>
<accession>A0A3N1XS65</accession>
<dbReference type="OrthoDB" id="9814363at2"/>
<proteinExistence type="inferred from homology"/>
<dbReference type="InterPro" id="IPR051310">
    <property type="entry name" value="MCP_chemotaxis"/>
</dbReference>
<dbReference type="Gene3D" id="1.10.8.500">
    <property type="entry name" value="HAMP domain in histidine kinase"/>
    <property type="match status" value="1"/>
</dbReference>
<dbReference type="GO" id="GO:0005886">
    <property type="term" value="C:plasma membrane"/>
    <property type="evidence" value="ECO:0007669"/>
    <property type="project" value="TreeGrafter"/>
</dbReference>
<evidence type="ECO:0000256" key="3">
    <source>
        <dbReference type="PROSITE-ProRule" id="PRU00284"/>
    </source>
</evidence>